<name>A0A0A9XL48_LYGHE</name>
<feature type="non-terminal residue" evidence="2">
    <location>
        <position position="1"/>
    </location>
</feature>
<dbReference type="AlphaFoldDB" id="A0A0A9XL48"/>
<evidence type="ECO:0000256" key="1">
    <source>
        <dbReference type="SAM" id="MobiDB-lite"/>
    </source>
</evidence>
<proteinExistence type="predicted"/>
<organism evidence="2">
    <name type="scientific">Lygus hesperus</name>
    <name type="common">Western plant bug</name>
    <dbReference type="NCBI Taxonomy" id="30085"/>
    <lineage>
        <taxon>Eukaryota</taxon>
        <taxon>Metazoa</taxon>
        <taxon>Ecdysozoa</taxon>
        <taxon>Arthropoda</taxon>
        <taxon>Hexapoda</taxon>
        <taxon>Insecta</taxon>
        <taxon>Pterygota</taxon>
        <taxon>Neoptera</taxon>
        <taxon>Paraneoptera</taxon>
        <taxon>Hemiptera</taxon>
        <taxon>Heteroptera</taxon>
        <taxon>Panheteroptera</taxon>
        <taxon>Cimicomorpha</taxon>
        <taxon>Miridae</taxon>
        <taxon>Mirini</taxon>
        <taxon>Lygus</taxon>
    </lineage>
</organism>
<feature type="compositionally biased region" description="Polar residues" evidence="1">
    <location>
        <begin position="1"/>
        <end position="16"/>
    </location>
</feature>
<protein>
    <submittedName>
        <fullName evidence="2">Uncharacterized protein</fullName>
    </submittedName>
</protein>
<evidence type="ECO:0000313" key="2">
    <source>
        <dbReference type="EMBL" id="JAG19523.1"/>
    </source>
</evidence>
<reference evidence="2" key="2">
    <citation type="submission" date="2014-07" db="EMBL/GenBank/DDBJ databases">
        <authorList>
            <person name="Hull J."/>
        </authorList>
    </citation>
    <scope>NUCLEOTIDE SEQUENCE</scope>
</reference>
<accession>A0A0A9XL48</accession>
<dbReference type="EMBL" id="GBHO01024081">
    <property type="protein sequence ID" value="JAG19523.1"/>
    <property type="molecule type" value="Transcribed_RNA"/>
</dbReference>
<feature type="region of interest" description="Disordered" evidence="1">
    <location>
        <begin position="1"/>
        <end position="20"/>
    </location>
</feature>
<reference evidence="2" key="1">
    <citation type="journal article" date="2014" name="PLoS ONE">
        <title>Transcriptome-Based Identification of ABC Transporters in the Western Tarnished Plant Bug Lygus hesperus.</title>
        <authorList>
            <person name="Hull J.J."/>
            <person name="Chaney K."/>
            <person name="Geib S.M."/>
            <person name="Fabrick J.A."/>
            <person name="Brent C.S."/>
            <person name="Walsh D."/>
            <person name="Lavine L.C."/>
        </authorList>
    </citation>
    <scope>NUCLEOTIDE SEQUENCE</scope>
</reference>
<sequence>NDTLRPTLNQQLPRSTSDVHRHRLEQEPSAMPGNVGHHEILILPCSCISINKDDMTKGDNIRNAHPVDYYSNFAEDFTVSLMVNGSQPRAKATNFYLAQECDTHAEVDLALIELQDPVPDHKLAWIMTSHREVMSSMITITAIADSSFAYDCYWMKKNPFPASPHSRQHVKTKIRFVHWTQCIPTNLSKWGLVVVSKRPVLWT</sequence>
<gene>
    <name evidence="2" type="ORF">CM83_99865</name>
</gene>